<evidence type="ECO:0000313" key="4">
    <source>
        <dbReference type="Proteomes" id="UP000566711"/>
    </source>
</evidence>
<reference evidence="3 4" key="1">
    <citation type="submission" date="2020-07" db="EMBL/GenBank/DDBJ databases">
        <title>Novel species isolated from subtropical streams in China.</title>
        <authorList>
            <person name="Lu H."/>
        </authorList>
    </citation>
    <scope>NUCLEOTIDE SEQUENCE [LARGE SCALE GENOMIC DNA]</scope>
    <source>
        <strain evidence="3 4">FT3S</strain>
    </source>
</reference>
<keyword evidence="1" id="KW-0812">Transmembrane</keyword>
<feature type="transmembrane region" description="Helical" evidence="1">
    <location>
        <begin position="44"/>
        <end position="62"/>
    </location>
</feature>
<dbReference type="Pfam" id="PF03779">
    <property type="entry name" value="SPW"/>
    <property type="match status" value="1"/>
</dbReference>
<dbReference type="Proteomes" id="UP000566711">
    <property type="component" value="Unassembled WGS sequence"/>
</dbReference>
<dbReference type="InterPro" id="IPR005530">
    <property type="entry name" value="SPW"/>
</dbReference>
<feature type="transmembrane region" description="Helical" evidence="1">
    <location>
        <begin position="94"/>
        <end position="111"/>
    </location>
</feature>
<proteinExistence type="predicted"/>
<feature type="transmembrane region" description="Helical" evidence="1">
    <location>
        <begin position="69"/>
        <end position="88"/>
    </location>
</feature>
<evidence type="ECO:0000259" key="2">
    <source>
        <dbReference type="Pfam" id="PF03779"/>
    </source>
</evidence>
<accession>A0A7W2EH06</accession>
<protein>
    <submittedName>
        <fullName evidence="3">SPW repeat protein</fullName>
    </submittedName>
</protein>
<organism evidence="3 4">
    <name type="scientific">Rugamonas fusca</name>
    <dbReference type="NCBI Taxonomy" id="2758568"/>
    <lineage>
        <taxon>Bacteria</taxon>
        <taxon>Pseudomonadati</taxon>
        <taxon>Pseudomonadota</taxon>
        <taxon>Betaproteobacteria</taxon>
        <taxon>Burkholderiales</taxon>
        <taxon>Oxalobacteraceae</taxon>
        <taxon>Telluria group</taxon>
        <taxon>Rugamonas</taxon>
    </lineage>
</organism>
<dbReference type="EMBL" id="JACEZS010000007">
    <property type="protein sequence ID" value="MBA5605791.1"/>
    <property type="molecule type" value="Genomic_DNA"/>
</dbReference>
<gene>
    <name evidence="3" type="ORF">H3H36_10490</name>
</gene>
<keyword evidence="4" id="KW-1185">Reference proteome</keyword>
<comment type="caution">
    <text evidence="3">The sequence shown here is derived from an EMBL/GenBank/DDBJ whole genome shotgun (WGS) entry which is preliminary data.</text>
</comment>
<sequence length="130" mass="14654">MATNPDTNPVSAKRWQDQLILLLGLWLFITPWVFSYAIPSAPAWNAFISGAVIAILAAFELYRTYFWAVLVNLFVGIWVAISPWVLKVADQRPLMWNEVIVGLAVVVLALWEMQTDPELHKHWPGAGHAT</sequence>
<evidence type="ECO:0000256" key="1">
    <source>
        <dbReference type="SAM" id="Phobius"/>
    </source>
</evidence>
<keyword evidence="1" id="KW-0472">Membrane</keyword>
<dbReference type="RefSeq" id="WP_182160370.1">
    <property type="nucleotide sequence ID" value="NZ_JACEZS010000007.1"/>
</dbReference>
<name>A0A7W2EH06_9BURK</name>
<feature type="transmembrane region" description="Helical" evidence="1">
    <location>
        <begin position="19"/>
        <end position="38"/>
    </location>
</feature>
<evidence type="ECO:0000313" key="3">
    <source>
        <dbReference type="EMBL" id="MBA5605791.1"/>
    </source>
</evidence>
<keyword evidence="1" id="KW-1133">Transmembrane helix</keyword>
<feature type="domain" description="SPW repeat-containing integral membrane" evidence="2">
    <location>
        <begin position="15"/>
        <end position="110"/>
    </location>
</feature>
<dbReference type="AlphaFoldDB" id="A0A7W2EH06"/>